<dbReference type="RefSeq" id="WP_158764525.1">
    <property type="nucleotide sequence ID" value="NZ_CP047045.1"/>
</dbReference>
<reference evidence="2" key="1">
    <citation type="submission" date="2019-12" db="EMBL/GenBank/DDBJ databases">
        <title>Complete genome of Terracaulis silvestris 0127_4.</title>
        <authorList>
            <person name="Vieira S."/>
            <person name="Riedel T."/>
            <person name="Sproer C."/>
            <person name="Pascual J."/>
            <person name="Boedeker C."/>
            <person name="Overmann J."/>
        </authorList>
    </citation>
    <scope>NUCLEOTIDE SEQUENCE [LARGE SCALE GENOMIC DNA]</scope>
    <source>
        <strain evidence="2">0127_4</strain>
    </source>
</reference>
<evidence type="ECO:0000313" key="2">
    <source>
        <dbReference type="Proteomes" id="UP000431269"/>
    </source>
</evidence>
<protein>
    <submittedName>
        <fullName evidence="1">Uncharacterized protein</fullName>
    </submittedName>
</protein>
<accession>A0A6I6MQQ9</accession>
<dbReference type="Proteomes" id="UP000431269">
    <property type="component" value="Chromosome"/>
</dbReference>
<evidence type="ECO:0000313" key="1">
    <source>
        <dbReference type="EMBL" id="QGZ93523.1"/>
    </source>
</evidence>
<dbReference type="KEGG" id="tsv:DSM104635_00335"/>
<sequence length="82" mass="8599">MTAASGPRIALERVWETMVVLAEEANDIAVNEQREADTTAARHIGEIASDLAALSRAAEVLARLDQHECVVGLAGEEAADAG</sequence>
<organism evidence="1 2">
    <name type="scientific">Terricaulis silvestris</name>
    <dbReference type="NCBI Taxonomy" id="2686094"/>
    <lineage>
        <taxon>Bacteria</taxon>
        <taxon>Pseudomonadati</taxon>
        <taxon>Pseudomonadota</taxon>
        <taxon>Alphaproteobacteria</taxon>
        <taxon>Caulobacterales</taxon>
        <taxon>Caulobacteraceae</taxon>
        <taxon>Terricaulis</taxon>
    </lineage>
</organism>
<keyword evidence="2" id="KW-1185">Reference proteome</keyword>
<gene>
    <name evidence="1" type="ORF">DSM104635_00335</name>
</gene>
<dbReference type="EMBL" id="CP047045">
    <property type="protein sequence ID" value="QGZ93523.1"/>
    <property type="molecule type" value="Genomic_DNA"/>
</dbReference>
<dbReference type="AlphaFoldDB" id="A0A6I6MQQ9"/>
<name>A0A6I6MQQ9_9CAUL</name>
<proteinExistence type="predicted"/>